<dbReference type="GO" id="GO:0016579">
    <property type="term" value="P:protein deubiquitination"/>
    <property type="evidence" value="ECO:0007669"/>
    <property type="project" value="TreeGrafter"/>
</dbReference>
<feature type="compositionally biased region" description="Basic and acidic residues" evidence="8">
    <location>
        <begin position="12"/>
        <end position="25"/>
    </location>
</feature>
<feature type="compositionally biased region" description="Polar residues" evidence="8">
    <location>
        <begin position="218"/>
        <end position="230"/>
    </location>
</feature>
<evidence type="ECO:0000313" key="11">
    <source>
        <dbReference type="Proteomes" id="UP000799767"/>
    </source>
</evidence>
<dbReference type="EC" id="3.4.19.12" evidence="7"/>
<evidence type="ECO:0000256" key="1">
    <source>
        <dbReference type="ARBA" id="ARBA00000707"/>
    </source>
</evidence>
<comment type="similarity">
    <text evidence="6 7">Belongs to the peptidase C12 family.</text>
</comment>
<feature type="region of interest" description="Disordered" evidence="8">
    <location>
        <begin position="189"/>
        <end position="302"/>
    </location>
</feature>
<evidence type="ECO:0000256" key="8">
    <source>
        <dbReference type="SAM" id="MobiDB-lite"/>
    </source>
</evidence>
<keyword evidence="11" id="KW-1185">Reference proteome</keyword>
<protein>
    <recommendedName>
        <fullName evidence="7">Ubiquitin carboxyl-terminal hydrolase</fullName>
        <ecNumber evidence="7">3.4.19.12</ecNumber>
    </recommendedName>
</protein>
<feature type="compositionally biased region" description="Basic residues" evidence="8">
    <location>
        <begin position="1"/>
        <end position="11"/>
    </location>
</feature>
<dbReference type="GO" id="GO:0006511">
    <property type="term" value="P:ubiquitin-dependent protein catabolic process"/>
    <property type="evidence" value="ECO:0007669"/>
    <property type="project" value="UniProtKB-UniRule"/>
</dbReference>
<evidence type="ECO:0000256" key="4">
    <source>
        <dbReference type="ARBA" id="ARBA00022801"/>
    </source>
</evidence>
<name>A0A6A6PN64_9PEZI</name>
<dbReference type="SUPFAM" id="SSF54001">
    <property type="entry name" value="Cysteine proteinases"/>
    <property type="match status" value="2"/>
</dbReference>
<dbReference type="Proteomes" id="UP000799767">
    <property type="component" value="Unassembled WGS sequence"/>
</dbReference>
<dbReference type="InterPro" id="IPR038765">
    <property type="entry name" value="Papain-like_cys_pep_sf"/>
</dbReference>
<dbReference type="PANTHER" id="PTHR10589">
    <property type="entry name" value="UBIQUITIN CARBOXYL-TERMINAL HYDROLASE"/>
    <property type="match status" value="1"/>
</dbReference>
<dbReference type="AlphaFoldDB" id="A0A6A6PN64"/>
<dbReference type="PROSITE" id="PS52048">
    <property type="entry name" value="UCH_DOMAIN"/>
    <property type="match status" value="1"/>
</dbReference>
<evidence type="ECO:0000256" key="6">
    <source>
        <dbReference type="PROSITE-ProRule" id="PRU01393"/>
    </source>
</evidence>
<dbReference type="RefSeq" id="XP_033588012.1">
    <property type="nucleotide sequence ID" value="XM_033735602.1"/>
</dbReference>
<feature type="site" description="Transition state stabilizer" evidence="6">
    <location>
        <position position="111"/>
    </location>
</feature>
<organism evidence="10 11">
    <name type="scientific">Neohortaea acidophila</name>
    <dbReference type="NCBI Taxonomy" id="245834"/>
    <lineage>
        <taxon>Eukaryota</taxon>
        <taxon>Fungi</taxon>
        <taxon>Dikarya</taxon>
        <taxon>Ascomycota</taxon>
        <taxon>Pezizomycotina</taxon>
        <taxon>Dothideomycetes</taxon>
        <taxon>Dothideomycetidae</taxon>
        <taxon>Mycosphaerellales</taxon>
        <taxon>Teratosphaeriaceae</taxon>
        <taxon>Neohortaea</taxon>
    </lineage>
</organism>
<proteinExistence type="inferred from homology"/>
<dbReference type="GeneID" id="54476604"/>
<dbReference type="EMBL" id="MU001638">
    <property type="protein sequence ID" value="KAF2481442.1"/>
    <property type="molecule type" value="Genomic_DNA"/>
</dbReference>
<evidence type="ECO:0000256" key="2">
    <source>
        <dbReference type="ARBA" id="ARBA00022670"/>
    </source>
</evidence>
<dbReference type="Pfam" id="PF01088">
    <property type="entry name" value="Peptidase_C12"/>
    <property type="match status" value="1"/>
</dbReference>
<feature type="active site" description="Proton donor" evidence="6">
    <location>
        <position position="305"/>
    </location>
</feature>
<keyword evidence="3 6" id="KW-0833">Ubl conjugation pathway</keyword>
<feature type="active site" description="Nucleophile" evidence="6">
    <location>
        <position position="117"/>
    </location>
</feature>
<feature type="compositionally biased region" description="Low complexity" evidence="8">
    <location>
        <begin position="246"/>
        <end position="256"/>
    </location>
</feature>
<evidence type="ECO:0000259" key="9">
    <source>
        <dbReference type="PROSITE" id="PS52048"/>
    </source>
</evidence>
<dbReference type="GO" id="GO:0004843">
    <property type="term" value="F:cysteine-type deubiquitinase activity"/>
    <property type="evidence" value="ECO:0007669"/>
    <property type="project" value="UniProtKB-UniRule"/>
</dbReference>
<evidence type="ECO:0000256" key="3">
    <source>
        <dbReference type="ARBA" id="ARBA00022786"/>
    </source>
</evidence>
<dbReference type="PANTHER" id="PTHR10589:SF29">
    <property type="entry name" value="UBIQUITIN CARBOXYL-TERMINAL HYDROLASE"/>
    <property type="match status" value="1"/>
</dbReference>
<gene>
    <name evidence="10" type="ORF">BDY17DRAFT_312155</name>
</gene>
<reference evidence="10" key="1">
    <citation type="journal article" date="2020" name="Stud. Mycol.">
        <title>101 Dothideomycetes genomes: a test case for predicting lifestyles and emergence of pathogens.</title>
        <authorList>
            <person name="Haridas S."/>
            <person name="Albert R."/>
            <person name="Binder M."/>
            <person name="Bloem J."/>
            <person name="Labutti K."/>
            <person name="Salamov A."/>
            <person name="Andreopoulos B."/>
            <person name="Baker S."/>
            <person name="Barry K."/>
            <person name="Bills G."/>
            <person name="Bluhm B."/>
            <person name="Cannon C."/>
            <person name="Castanera R."/>
            <person name="Culley D."/>
            <person name="Daum C."/>
            <person name="Ezra D."/>
            <person name="Gonzalez J."/>
            <person name="Henrissat B."/>
            <person name="Kuo A."/>
            <person name="Liang C."/>
            <person name="Lipzen A."/>
            <person name="Lutzoni F."/>
            <person name="Magnuson J."/>
            <person name="Mondo S."/>
            <person name="Nolan M."/>
            <person name="Ohm R."/>
            <person name="Pangilinan J."/>
            <person name="Park H.-J."/>
            <person name="Ramirez L."/>
            <person name="Alfaro M."/>
            <person name="Sun H."/>
            <person name="Tritt A."/>
            <person name="Yoshinaga Y."/>
            <person name="Zwiers L.-H."/>
            <person name="Turgeon B."/>
            <person name="Goodwin S."/>
            <person name="Spatafora J."/>
            <person name="Crous P."/>
            <person name="Grigoriev I."/>
        </authorList>
    </citation>
    <scope>NUCLEOTIDE SEQUENCE</scope>
    <source>
        <strain evidence="10">CBS 113389</strain>
    </source>
</reference>
<dbReference type="InterPro" id="IPR001578">
    <property type="entry name" value="Peptidase_C12_UCH"/>
</dbReference>
<feature type="site" description="Important for enzyme activity" evidence="6">
    <location>
        <position position="320"/>
    </location>
</feature>
<keyword evidence="4 6" id="KW-0378">Hydrolase</keyword>
<dbReference type="GO" id="GO:0005737">
    <property type="term" value="C:cytoplasm"/>
    <property type="evidence" value="ECO:0007669"/>
    <property type="project" value="TreeGrafter"/>
</dbReference>
<evidence type="ECO:0000256" key="5">
    <source>
        <dbReference type="ARBA" id="ARBA00022807"/>
    </source>
</evidence>
<feature type="region of interest" description="Disordered" evidence="8">
    <location>
        <begin position="1"/>
        <end position="32"/>
    </location>
</feature>
<dbReference type="InterPro" id="IPR036959">
    <property type="entry name" value="Peptidase_C12_UCH_sf"/>
</dbReference>
<dbReference type="PRINTS" id="PR00707">
    <property type="entry name" value="UBCTHYDRLASE"/>
</dbReference>
<evidence type="ECO:0000256" key="7">
    <source>
        <dbReference type="RuleBase" id="RU361215"/>
    </source>
</evidence>
<feature type="domain" description="UCH catalytic" evidence="9">
    <location>
        <begin position="36"/>
        <end position="369"/>
    </location>
</feature>
<keyword evidence="5 6" id="KW-0788">Thiol protease</keyword>
<dbReference type="OrthoDB" id="1924260at2759"/>
<feature type="compositionally biased region" description="Basic and acidic residues" evidence="8">
    <location>
        <begin position="260"/>
        <end position="272"/>
    </location>
</feature>
<evidence type="ECO:0000313" key="10">
    <source>
        <dbReference type="EMBL" id="KAF2481442.1"/>
    </source>
</evidence>
<accession>A0A6A6PN64</accession>
<comment type="catalytic activity">
    <reaction evidence="1 6 7">
        <text>Thiol-dependent hydrolysis of ester, thioester, amide, peptide and isopeptide bonds formed by the C-terminal Gly of ubiquitin (a 76-residue protein attached to proteins as an intracellular targeting signal).</text>
        <dbReference type="EC" id="3.4.19.12"/>
    </reaction>
</comment>
<dbReference type="Gene3D" id="3.40.532.10">
    <property type="entry name" value="Peptidase C12, ubiquitin carboxyl-terminal hydrolase"/>
    <property type="match status" value="2"/>
</dbReference>
<sequence length="509" mass="56657">MPPKRGKKRKTTREPGADEASHEEPLSLPDKTTWPGWVEMESEPAFFNVMLREMGVRGVKIQEVYGLDEEMLAILPRPIHALIFLFRYRDTDQAEQQKASDYPEYIWFANQIPDFACASVALLNIVNNIKGLHIGKELRDFRDFTSPMDPMSRGDAIDSFDFVKHIHNSFATETDLLIADMHAKQKAMRAKKKQALAKARQTREAKKAGTLPLAEKSANASSIPTRTSQRTPKKSPQPAPTASNESSPLSDPPDSSSEFETPKKPTTTKDKITTTPRRSTRKAKTRQTLQTSTPEDDDDDSEGFHFIAYMPIQGHVWKLDGLDSFPQDIGAIDEAAGGDWINIAQPALQTRMAMYEGADIDFNLMAVVHDPVLKDRAELAENVKALETVEKKLNAASGDWRAQIGMLDDEGVLSGPSAALDLSREDIDAVRDSPPFTNEEIGLVQLLEIRKQVVAQQAPLRGAVRDAMESAKADEERARHRRHDYGAFVRTWLGALAEEEALSGLLEDA</sequence>
<keyword evidence="2 6" id="KW-0645">Protease</keyword>